<accession>A0A915HLN7</accession>
<name>A0A915HLN7_ROMCU</name>
<evidence type="ECO:0000313" key="2">
    <source>
        <dbReference type="WBParaSite" id="nRc.2.0.1.t02395-RA"/>
    </source>
</evidence>
<keyword evidence="1" id="KW-1185">Reference proteome</keyword>
<evidence type="ECO:0000313" key="1">
    <source>
        <dbReference type="Proteomes" id="UP000887565"/>
    </source>
</evidence>
<dbReference type="Proteomes" id="UP000887565">
    <property type="component" value="Unplaced"/>
</dbReference>
<organism evidence="1 2">
    <name type="scientific">Romanomermis culicivorax</name>
    <name type="common">Nematode worm</name>
    <dbReference type="NCBI Taxonomy" id="13658"/>
    <lineage>
        <taxon>Eukaryota</taxon>
        <taxon>Metazoa</taxon>
        <taxon>Ecdysozoa</taxon>
        <taxon>Nematoda</taxon>
        <taxon>Enoplea</taxon>
        <taxon>Dorylaimia</taxon>
        <taxon>Mermithida</taxon>
        <taxon>Mermithoidea</taxon>
        <taxon>Mermithidae</taxon>
        <taxon>Romanomermis</taxon>
    </lineage>
</organism>
<dbReference type="AlphaFoldDB" id="A0A915HLN7"/>
<reference evidence="2" key="1">
    <citation type="submission" date="2022-11" db="UniProtKB">
        <authorList>
            <consortium name="WormBaseParasite"/>
        </authorList>
    </citation>
    <scope>IDENTIFICATION</scope>
</reference>
<dbReference type="WBParaSite" id="nRc.2.0.1.t02395-RA">
    <property type="protein sequence ID" value="nRc.2.0.1.t02395-RA"/>
    <property type="gene ID" value="nRc.2.0.1.g02395"/>
</dbReference>
<sequence>MHEVFKCDTRMLVTEKRLNKAFWHDYINGYQSNYISSIALVEGTFISISSKKHSFLYILA</sequence>
<proteinExistence type="predicted"/>
<protein>
    <submittedName>
        <fullName evidence="2">Uncharacterized protein</fullName>
    </submittedName>
</protein>